<feature type="domain" description="NADH:quinone oxidoreductase/Mrp antiporter transmembrane" evidence="11">
    <location>
        <begin position="137"/>
        <end position="407"/>
    </location>
</feature>
<evidence type="ECO:0000259" key="11">
    <source>
        <dbReference type="Pfam" id="PF00361"/>
    </source>
</evidence>
<feature type="domain" description="MrpA C-terminal/MbhD" evidence="14">
    <location>
        <begin position="616"/>
        <end position="680"/>
    </location>
</feature>
<dbReference type="InterPro" id="IPR046806">
    <property type="entry name" value="MrpA_C/MbhE"/>
</dbReference>
<feature type="domain" description="MrpA C-terminal/MbhE" evidence="15">
    <location>
        <begin position="695"/>
        <end position="774"/>
    </location>
</feature>
<dbReference type="InterPro" id="IPR001516">
    <property type="entry name" value="Proton_antipo_N"/>
</dbReference>
<feature type="transmembrane region" description="Helical" evidence="10">
    <location>
        <begin position="174"/>
        <end position="200"/>
    </location>
</feature>
<evidence type="ECO:0000256" key="9">
    <source>
        <dbReference type="RuleBase" id="RU000320"/>
    </source>
</evidence>
<feature type="transmembrane region" description="Helical" evidence="10">
    <location>
        <begin position="579"/>
        <end position="597"/>
    </location>
</feature>
<dbReference type="PANTHER" id="PTHR43373">
    <property type="entry name" value="NA(+)/H(+) ANTIPORTER SUBUNIT"/>
    <property type="match status" value="1"/>
</dbReference>
<dbReference type="InterPro" id="IPR007182">
    <property type="entry name" value="MnhB"/>
</dbReference>
<keyword evidence="8 10" id="KW-0472">Membrane</keyword>
<feature type="transmembrane region" description="Helical" evidence="10">
    <location>
        <begin position="212"/>
        <end position="236"/>
    </location>
</feature>
<sequence length="971" mass="102945">MPSSPTDRSALLAVLLAHAVATALAPLLVHRWGRTAFYPLALVPLVSLVWVALNWPAAGRSKTVDLPWVPELSMNITLRFDALAAIMSVLVLGIGALVLFYCADYFQHHDGRLENRLPSFAAELVAFSGAMFGLVISDNMLMLYVFWEITTVLSFLLVGHYAERVTSRRAATQALLVTTFGGLAMLVGIIVLGNIAGTYLLSELLASPPTGAAVSVAVVLILVGALSKSAIVPLHFWLPGAMAAPTPVSAYLHAAAMVKAGVYLVARMTPGFADVAPWRPMVVSLGLLTMLLAGWRAVREYDLKLILAFGTVSQLGLITVMVGTGGSDMMLGGLAMLVAHAMFKAALFMVVGVIDHATGTRDIRRLAWLGDRARPLLIIAIGATASMAALPPFFGFVAKEADFETVLYSPYLGSASPFVLAGIVLGSVFTTIYSLRFLFGAFGRKGQRQPSRRVTEMHRPKTAFMIAPGILSAAGLAFGVWPLGIGDVLEGYTDTVPGGEDYHLALWHGVNLPLLLSVLVVATGVAAFVGRERLRKLRTVREPLGNADHIYDGVVRKLDLWSVELTAVTQRGSIPATQTAILSTLVLVPTIVLAFGARDRPNFALWGSPLQVVIGLIILAAALGALVMRNRLAAVLLVGVTGYGCGAIFAVHGAPDLALTQFLVETLTLVVFVLVLRTLPAEADRVHIKRNRWPRAALALAVGATVTTLTVYAMAARTGVPIASLIPDAAYYRGHGANAVNVLLVDIRAWDTMGEIMVLLVAATGVASMVFRHRRFGTPPRVADAGQPDIGRLPAILNTSPAAGEITWLRGSELRDPRHRSLILEVATRLVFPLIMVLSAYFFFAGHNTPGGGFAGGLTAGLALVLRYLAGGRYELGETLPLDAGKILGAGLCLSAGTAFASLLVGAPALSSALIEVEVPVLGTVKFVTALFFDLGVYLIVVGLVLDVLRSLGARIDVELGQGHKTAVPAR</sequence>
<feature type="transmembrane region" description="Helical" evidence="10">
    <location>
        <begin position="696"/>
        <end position="715"/>
    </location>
</feature>
<evidence type="ECO:0000256" key="10">
    <source>
        <dbReference type="SAM" id="Phobius"/>
    </source>
</evidence>
<reference evidence="16 17" key="1">
    <citation type="journal article" date="2019" name="Emerg. Microbes Infect.">
        <title>Comprehensive subspecies identification of 175 nontuberculous mycobacteria species based on 7547 genomic profiles.</title>
        <authorList>
            <person name="Matsumoto Y."/>
            <person name="Kinjo T."/>
            <person name="Motooka D."/>
            <person name="Nabeya D."/>
            <person name="Jung N."/>
            <person name="Uechi K."/>
            <person name="Horii T."/>
            <person name="Iida T."/>
            <person name="Fujita J."/>
            <person name="Nakamura S."/>
        </authorList>
    </citation>
    <scope>NUCLEOTIDE SEQUENCE [LARGE SCALE GENOMIC DNA]</scope>
    <source>
        <strain evidence="16 17">JCM 18439</strain>
    </source>
</reference>
<proteinExistence type="predicted"/>
<dbReference type="Pfam" id="PF20501">
    <property type="entry name" value="MbhE"/>
    <property type="match status" value="1"/>
</dbReference>
<evidence type="ECO:0000313" key="17">
    <source>
        <dbReference type="Proteomes" id="UP000466431"/>
    </source>
</evidence>
<keyword evidence="7" id="KW-0406">Ion transport</keyword>
<feature type="transmembrane region" description="Helical" evidence="10">
    <location>
        <begin position="330"/>
        <end position="354"/>
    </location>
</feature>
<dbReference type="InterPro" id="IPR025383">
    <property type="entry name" value="MrpA_C/MbhD"/>
</dbReference>
<protein>
    <submittedName>
        <fullName evidence="16">Monovalent cation/H+ antiporter subunit A</fullName>
    </submittedName>
</protein>
<feature type="transmembrane region" description="Helical" evidence="10">
    <location>
        <begin position="278"/>
        <end position="298"/>
    </location>
</feature>
<dbReference type="InterPro" id="IPR001750">
    <property type="entry name" value="ND/Mrp_TM"/>
</dbReference>
<evidence type="ECO:0000256" key="3">
    <source>
        <dbReference type="ARBA" id="ARBA00022449"/>
    </source>
</evidence>
<feature type="transmembrane region" description="Helical" evidence="10">
    <location>
        <begin position="12"/>
        <end position="29"/>
    </location>
</feature>
<feature type="transmembrane region" description="Helical" evidence="10">
    <location>
        <begin position="657"/>
        <end position="676"/>
    </location>
</feature>
<feature type="transmembrane region" description="Helical" evidence="10">
    <location>
        <begin position="505"/>
        <end position="529"/>
    </location>
</feature>
<evidence type="ECO:0000313" key="16">
    <source>
        <dbReference type="EMBL" id="BBY44498.1"/>
    </source>
</evidence>
<feature type="transmembrane region" description="Helical" evidence="10">
    <location>
        <begin position="305"/>
        <end position="324"/>
    </location>
</feature>
<name>A0A7I7RIU5_MYCCF</name>
<feature type="domain" description="NADH-Ubiquinone oxidoreductase (complex I) chain 5 N-terminal" evidence="12">
    <location>
        <begin position="71"/>
        <end position="111"/>
    </location>
</feature>
<evidence type="ECO:0000256" key="6">
    <source>
        <dbReference type="ARBA" id="ARBA00022989"/>
    </source>
</evidence>
<dbReference type="NCBIfam" id="NF009284">
    <property type="entry name" value="PRK12644.1"/>
    <property type="match status" value="1"/>
</dbReference>
<feature type="transmembrane region" description="Helical" evidence="10">
    <location>
        <begin position="603"/>
        <end position="625"/>
    </location>
</feature>
<dbReference type="PANTHER" id="PTHR43373:SF1">
    <property type="entry name" value="NA(+)_H(+) ANTIPORTER SUBUNIT A"/>
    <property type="match status" value="1"/>
</dbReference>
<feature type="transmembrane region" description="Helical" evidence="10">
    <location>
        <begin position="418"/>
        <end position="442"/>
    </location>
</feature>
<keyword evidence="4" id="KW-1003">Cell membrane</keyword>
<feature type="transmembrane region" description="Helical" evidence="10">
    <location>
        <begin position="142"/>
        <end position="162"/>
    </location>
</feature>
<dbReference type="GO" id="GO:0015297">
    <property type="term" value="F:antiporter activity"/>
    <property type="evidence" value="ECO:0007669"/>
    <property type="project" value="UniProtKB-KW"/>
</dbReference>
<feature type="transmembrane region" description="Helical" evidence="10">
    <location>
        <begin position="891"/>
        <end position="915"/>
    </location>
</feature>
<feature type="transmembrane region" description="Helical" evidence="10">
    <location>
        <begin position="752"/>
        <end position="771"/>
    </location>
</feature>
<feature type="transmembrane region" description="Helical" evidence="10">
    <location>
        <begin position="78"/>
        <end position="103"/>
    </location>
</feature>
<evidence type="ECO:0000256" key="2">
    <source>
        <dbReference type="ARBA" id="ARBA00022448"/>
    </source>
</evidence>
<dbReference type="InterPro" id="IPR050616">
    <property type="entry name" value="CPA3_Na-H_Antiporter_A"/>
</dbReference>
<organism evidence="16 17">
    <name type="scientific">Mycolicibacterium celeriflavum</name>
    <name type="common">Mycobacterium celeriflavum</name>
    <dbReference type="NCBI Taxonomy" id="1249101"/>
    <lineage>
        <taxon>Bacteria</taxon>
        <taxon>Bacillati</taxon>
        <taxon>Actinomycetota</taxon>
        <taxon>Actinomycetes</taxon>
        <taxon>Mycobacteriales</taxon>
        <taxon>Mycobacteriaceae</taxon>
        <taxon>Mycolicibacterium</taxon>
    </lineage>
</organism>
<evidence type="ECO:0000256" key="8">
    <source>
        <dbReference type="ARBA" id="ARBA00023136"/>
    </source>
</evidence>
<dbReference type="PRINTS" id="PR01434">
    <property type="entry name" value="NADHDHGNASE5"/>
</dbReference>
<feature type="transmembrane region" description="Helical" evidence="10">
    <location>
        <begin position="463"/>
        <end position="485"/>
    </location>
</feature>
<evidence type="ECO:0000259" key="12">
    <source>
        <dbReference type="Pfam" id="PF00662"/>
    </source>
</evidence>
<dbReference type="AlphaFoldDB" id="A0A7I7RIU5"/>
<gene>
    <name evidence="16" type="ORF">MCEL_27930</name>
</gene>
<feature type="transmembrane region" description="Helical" evidence="10">
    <location>
        <begin position="375"/>
        <end position="398"/>
    </location>
</feature>
<evidence type="ECO:0000259" key="14">
    <source>
        <dbReference type="Pfam" id="PF13244"/>
    </source>
</evidence>
<evidence type="ECO:0000256" key="5">
    <source>
        <dbReference type="ARBA" id="ARBA00022692"/>
    </source>
</evidence>
<dbReference type="GO" id="GO:0006811">
    <property type="term" value="P:monoatomic ion transport"/>
    <property type="evidence" value="ECO:0007669"/>
    <property type="project" value="UniProtKB-KW"/>
</dbReference>
<keyword evidence="3" id="KW-0050">Antiport</keyword>
<keyword evidence="2" id="KW-0813">Transport</keyword>
<evidence type="ECO:0000256" key="4">
    <source>
        <dbReference type="ARBA" id="ARBA00022475"/>
    </source>
</evidence>
<evidence type="ECO:0000256" key="1">
    <source>
        <dbReference type="ARBA" id="ARBA00004651"/>
    </source>
</evidence>
<feature type="transmembrane region" description="Helical" evidence="10">
    <location>
        <begin position="850"/>
        <end position="870"/>
    </location>
</feature>
<dbReference type="Pfam" id="PF00361">
    <property type="entry name" value="Proton_antipo_M"/>
    <property type="match status" value="1"/>
</dbReference>
<feature type="transmembrane region" description="Helical" evidence="10">
    <location>
        <begin position="927"/>
        <end position="946"/>
    </location>
</feature>
<evidence type="ECO:0000256" key="7">
    <source>
        <dbReference type="ARBA" id="ARBA00023065"/>
    </source>
</evidence>
<feature type="domain" description="Na+/H+ antiporter MnhB subunit-related protein" evidence="13">
    <location>
        <begin position="823"/>
        <end position="946"/>
    </location>
</feature>
<feature type="transmembrane region" description="Helical" evidence="10">
    <location>
        <begin position="822"/>
        <end position="844"/>
    </location>
</feature>
<keyword evidence="6 10" id="KW-1133">Transmembrane helix</keyword>
<dbReference type="Pfam" id="PF13244">
    <property type="entry name" value="MbhD"/>
    <property type="match status" value="1"/>
</dbReference>
<dbReference type="KEGG" id="mcee:MCEL_27930"/>
<accession>A0A7I7RIU5</accession>
<feature type="transmembrane region" description="Helical" evidence="10">
    <location>
        <begin position="115"/>
        <end position="136"/>
    </location>
</feature>
<dbReference type="Proteomes" id="UP000466431">
    <property type="component" value="Chromosome"/>
</dbReference>
<dbReference type="Pfam" id="PF04039">
    <property type="entry name" value="MnhB"/>
    <property type="match status" value="1"/>
</dbReference>
<keyword evidence="5 9" id="KW-0812">Transmembrane</keyword>
<evidence type="ECO:0000259" key="13">
    <source>
        <dbReference type="Pfam" id="PF04039"/>
    </source>
</evidence>
<evidence type="ECO:0000259" key="15">
    <source>
        <dbReference type="Pfam" id="PF20501"/>
    </source>
</evidence>
<feature type="transmembrane region" description="Helical" evidence="10">
    <location>
        <begin position="632"/>
        <end position="651"/>
    </location>
</feature>
<dbReference type="GO" id="GO:0005886">
    <property type="term" value="C:plasma membrane"/>
    <property type="evidence" value="ECO:0007669"/>
    <property type="project" value="UniProtKB-SubCell"/>
</dbReference>
<comment type="subcellular location">
    <subcellularLocation>
        <location evidence="1">Cell membrane</location>
        <topology evidence="1">Multi-pass membrane protein</topology>
    </subcellularLocation>
    <subcellularLocation>
        <location evidence="9">Membrane</location>
        <topology evidence="9">Multi-pass membrane protein</topology>
    </subcellularLocation>
</comment>
<dbReference type="EMBL" id="AP022591">
    <property type="protein sequence ID" value="BBY44498.1"/>
    <property type="molecule type" value="Genomic_DNA"/>
</dbReference>
<dbReference type="Pfam" id="PF00662">
    <property type="entry name" value="Proton_antipo_N"/>
    <property type="match status" value="1"/>
</dbReference>
<keyword evidence="17" id="KW-1185">Reference proteome</keyword>
<feature type="transmembrane region" description="Helical" evidence="10">
    <location>
        <begin position="36"/>
        <end position="58"/>
    </location>
</feature>